<comment type="caution">
    <text evidence="3">The sequence shown here is derived from an EMBL/GenBank/DDBJ whole genome shotgun (WGS) entry which is preliminary data.</text>
</comment>
<dbReference type="EMBL" id="CAJNRD030001117">
    <property type="protein sequence ID" value="CAG5078755.1"/>
    <property type="molecule type" value="Genomic_DNA"/>
</dbReference>
<proteinExistence type="predicted"/>
<name>A0A8J2H6N6_COTCN</name>
<gene>
    <name evidence="3" type="ORF">HICCMSTLAB_LOCUS2829</name>
</gene>
<dbReference type="SMART" id="SM00369">
    <property type="entry name" value="LRR_TYP"/>
    <property type="match status" value="2"/>
</dbReference>
<keyword evidence="1" id="KW-0433">Leucine-rich repeat</keyword>
<dbReference type="Pfam" id="PF13855">
    <property type="entry name" value="LRR_8"/>
    <property type="match status" value="1"/>
</dbReference>
<evidence type="ECO:0000313" key="4">
    <source>
        <dbReference type="Proteomes" id="UP000786811"/>
    </source>
</evidence>
<dbReference type="SUPFAM" id="SSF52058">
    <property type="entry name" value="L domain-like"/>
    <property type="match status" value="1"/>
</dbReference>
<dbReference type="PANTHER" id="PTHR48051:SF1">
    <property type="entry name" value="RAS SUPPRESSOR PROTEIN 1"/>
    <property type="match status" value="1"/>
</dbReference>
<dbReference type="Gene3D" id="3.80.10.10">
    <property type="entry name" value="Ribonuclease Inhibitor"/>
    <property type="match status" value="1"/>
</dbReference>
<reference evidence="3" key="1">
    <citation type="submission" date="2021-04" db="EMBL/GenBank/DDBJ databases">
        <authorList>
            <person name="Chebbi M.A.C M."/>
        </authorList>
    </citation>
    <scope>NUCLEOTIDE SEQUENCE</scope>
</reference>
<dbReference type="OrthoDB" id="1060944at2759"/>
<protein>
    <submittedName>
        <fullName evidence="3">Similar to LRRC20: Leucine-rich repeat-containing protein 20 (Homo sapiens)</fullName>
    </submittedName>
</protein>
<sequence>MKPPHENAEGVIAQLSQEEGERNVATAICVQLAGRAIIRVVSRCEEAQDNCNLDLSECQLMQVPDAVYHLMRHTELKSCDLSGNVITKIPPKFAVKFSLITELNLSHNQFSKLPEELAELQELERLDISHNTFISLPPVTFRMPQLKRLLANNNSIIDVDVDRLKLAPSLELVDLRENTIPPKIYDQLSNCSSCKIELSPRQVEEWEDLTV</sequence>
<dbReference type="InterPro" id="IPR001611">
    <property type="entry name" value="Leu-rich_rpt"/>
</dbReference>
<keyword evidence="4" id="KW-1185">Reference proteome</keyword>
<dbReference type="Proteomes" id="UP000786811">
    <property type="component" value="Unassembled WGS sequence"/>
</dbReference>
<dbReference type="AlphaFoldDB" id="A0A8J2H6N6"/>
<accession>A0A8J2H6N6</accession>
<dbReference type="InterPro" id="IPR050216">
    <property type="entry name" value="LRR_domain-containing"/>
</dbReference>
<dbReference type="InterPro" id="IPR032675">
    <property type="entry name" value="LRR_dom_sf"/>
</dbReference>
<evidence type="ECO:0000313" key="3">
    <source>
        <dbReference type="EMBL" id="CAG5078755.1"/>
    </source>
</evidence>
<dbReference type="PANTHER" id="PTHR48051">
    <property type="match status" value="1"/>
</dbReference>
<evidence type="ECO:0000256" key="2">
    <source>
        <dbReference type="ARBA" id="ARBA00022737"/>
    </source>
</evidence>
<keyword evidence="2" id="KW-0677">Repeat</keyword>
<organism evidence="3 4">
    <name type="scientific">Cotesia congregata</name>
    <name type="common">Parasitoid wasp</name>
    <name type="synonym">Apanteles congregatus</name>
    <dbReference type="NCBI Taxonomy" id="51543"/>
    <lineage>
        <taxon>Eukaryota</taxon>
        <taxon>Metazoa</taxon>
        <taxon>Ecdysozoa</taxon>
        <taxon>Arthropoda</taxon>
        <taxon>Hexapoda</taxon>
        <taxon>Insecta</taxon>
        <taxon>Pterygota</taxon>
        <taxon>Neoptera</taxon>
        <taxon>Endopterygota</taxon>
        <taxon>Hymenoptera</taxon>
        <taxon>Apocrita</taxon>
        <taxon>Ichneumonoidea</taxon>
        <taxon>Braconidae</taxon>
        <taxon>Microgastrinae</taxon>
        <taxon>Cotesia</taxon>
    </lineage>
</organism>
<dbReference type="GO" id="GO:0005737">
    <property type="term" value="C:cytoplasm"/>
    <property type="evidence" value="ECO:0007669"/>
    <property type="project" value="TreeGrafter"/>
</dbReference>
<evidence type="ECO:0000256" key="1">
    <source>
        <dbReference type="ARBA" id="ARBA00022614"/>
    </source>
</evidence>
<dbReference type="InterPro" id="IPR003591">
    <property type="entry name" value="Leu-rich_rpt_typical-subtyp"/>
</dbReference>